<gene>
    <name evidence="2" type="ORF">TR112436</name>
</gene>
<reference evidence="2" key="1">
    <citation type="submission" date="2016-01" db="EMBL/GenBank/DDBJ databases">
        <title>Reference transcriptome for the parasite Schistocephalus solidus: insights into the molecular evolution of parasitism.</title>
        <authorList>
            <person name="Hebert F.O."/>
            <person name="Grambauer S."/>
            <person name="Barber I."/>
            <person name="Landry C.R."/>
            <person name="Aubin-Horth N."/>
        </authorList>
    </citation>
    <scope>NUCLEOTIDE SEQUENCE</scope>
</reference>
<proteinExistence type="predicted"/>
<feature type="region of interest" description="Disordered" evidence="1">
    <location>
        <begin position="139"/>
        <end position="161"/>
    </location>
</feature>
<sequence length="224" mass="25029">KLQRSPNRMESNELAKQTKKLLLARKTLFRHTGFDALYNRYLHSHYLLNLRTFPVDLPNQCVCCSKFFEPVSFPLLGNPFFEGTGCCVDVCPGCFRSLSDADLAYKVKLAKPGVNKNSSSTVTETFRCRFCNGQMRTRTHLSQRHPETKSRQNPKTSVNPFDVVSPATPIAAAKGWGPSNLTGCSSGSGKNARRRQKLCKELKLRSSGGKVSRSSFEDFLNLLS</sequence>
<accession>A0A0X3Q2S7</accession>
<protein>
    <submittedName>
        <fullName evidence="2">Uncharacterized protein</fullName>
    </submittedName>
</protein>
<organism evidence="2">
    <name type="scientific">Schistocephalus solidus</name>
    <name type="common">Tapeworm</name>
    <dbReference type="NCBI Taxonomy" id="70667"/>
    <lineage>
        <taxon>Eukaryota</taxon>
        <taxon>Metazoa</taxon>
        <taxon>Spiralia</taxon>
        <taxon>Lophotrochozoa</taxon>
        <taxon>Platyhelminthes</taxon>
        <taxon>Cestoda</taxon>
        <taxon>Eucestoda</taxon>
        <taxon>Diphyllobothriidea</taxon>
        <taxon>Diphyllobothriidae</taxon>
        <taxon>Schistocephalus</taxon>
    </lineage>
</organism>
<dbReference type="AlphaFoldDB" id="A0A0X3Q2S7"/>
<evidence type="ECO:0000256" key="1">
    <source>
        <dbReference type="SAM" id="MobiDB-lite"/>
    </source>
</evidence>
<name>A0A0X3Q2S7_SCHSO</name>
<dbReference type="EMBL" id="GEEE01009399">
    <property type="protein sequence ID" value="JAP53826.1"/>
    <property type="molecule type" value="Transcribed_RNA"/>
</dbReference>
<feature type="non-terminal residue" evidence="2">
    <location>
        <position position="1"/>
    </location>
</feature>
<evidence type="ECO:0000313" key="2">
    <source>
        <dbReference type="EMBL" id="JAP53826.1"/>
    </source>
</evidence>